<dbReference type="PROSITE" id="PS51257">
    <property type="entry name" value="PROKAR_LIPOPROTEIN"/>
    <property type="match status" value="1"/>
</dbReference>
<keyword evidence="1" id="KW-0732">Signal</keyword>
<comment type="caution">
    <text evidence="2">The sequence shown here is derived from an EMBL/GenBank/DDBJ whole genome shotgun (WGS) entry which is preliminary data.</text>
</comment>
<feature type="chain" id="PRO_5046117924" evidence="1">
    <location>
        <begin position="26"/>
        <end position="191"/>
    </location>
</feature>
<dbReference type="RefSeq" id="WP_311637588.1">
    <property type="nucleotide sequence ID" value="NZ_JAVRFF010000061.1"/>
</dbReference>
<name>A0ABU2UVQ8_9ACTN</name>
<accession>A0ABU2UVQ8</accession>
<sequence length="191" mass="20163">MRSRTALTVTALSATALLLTACTSAGEPKTIRVTVTQTVPATQEAAASPNTRALKMGTKKTLDDSTNDTHFTAQVTEYQQPPKGPQPEAPTDLGGDIWATVNVKVCNLRGATFTVGQTAWSLEYDDGTSVESTGLSGGDMPKPEYPMDRAVKPGRCAAGLISYPVDSKKRPARVTYAPESGESAEWAVPST</sequence>
<evidence type="ECO:0000313" key="3">
    <source>
        <dbReference type="Proteomes" id="UP001180489"/>
    </source>
</evidence>
<gene>
    <name evidence="2" type="ORF">RM863_35205</name>
</gene>
<evidence type="ECO:0000313" key="2">
    <source>
        <dbReference type="EMBL" id="MDT0477383.1"/>
    </source>
</evidence>
<evidence type="ECO:0000256" key="1">
    <source>
        <dbReference type="SAM" id="SignalP"/>
    </source>
</evidence>
<protein>
    <submittedName>
        <fullName evidence="2">DUF4352 domain-containing protein</fullName>
    </submittedName>
</protein>
<proteinExistence type="predicted"/>
<dbReference type="EMBL" id="JAVRFF010000061">
    <property type="protein sequence ID" value="MDT0477383.1"/>
    <property type="molecule type" value="Genomic_DNA"/>
</dbReference>
<reference evidence="2" key="1">
    <citation type="submission" date="2024-05" db="EMBL/GenBank/DDBJ databases">
        <title>30 novel species of actinomycetes from the DSMZ collection.</title>
        <authorList>
            <person name="Nouioui I."/>
        </authorList>
    </citation>
    <scope>NUCLEOTIDE SEQUENCE</scope>
    <source>
        <strain evidence="2">DSM 41014</strain>
    </source>
</reference>
<organism evidence="2 3">
    <name type="scientific">Streptomyces hintoniae</name>
    <dbReference type="NCBI Taxonomy" id="3075521"/>
    <lineage>
        <taxon>Bacteria</taxon>
        <taxon>Bacillati</taxon>
        <taxon>Actinomycetota</taxon>
        <taxon>Actinomycetes</taxon>
        <taxon>Kitasatosporales</taxon>
        <taxon>Streptomycetaceae</taxon>
        <taxon>Streptomyces</taxon>
    </lineage>
</organism>
<keyword evidence="3" id="KW-1185">Reference proteome</keyword>
<feature type="signal peptide" evidence="1">
    <location>
        <begin position="1"/>
        <end position="25"/>
    </location>
</feature>
<dbReference type="Proteomes" id="UP001180489">
    <property type="component" value="Unassembled WGS sequence"/>
</dbReference>